<dbReference type="InterPro" id="IPR029045">
    <property type="entry name" value="ClpP/crotonase-like_dom_sf"/>
</dbReference>
<dbReference type="SUPFAM" id="SSF52096">
    <property type="entry name" value="ClpP/crotonase"/>
    <property type="match status" value="1"/>
</dbReference>
<gene>
    <name evidence="8" type="primary">sppA</name>
    <name evidence="8" type="ORF">RE474_06335</name>
</gene>
<dbReference type="InterPro" id="IPR004635">
    <property type="entry name" value="Pept_S49_SppA"/>
</dbReference>
<dbReference type="RefSeq" id="WP_309312122.1">
    <property type="nucleotide sequence ID" value="NZ_CP133592.1"/>
</dbReference>
<dbReference type="NCBIfam" id="TIGR00706">
    <property type="entry name" value="SppA_dom"/>
    <property type="match status" value="1"/>
</dbReference>
<dbReference type="GO" id="GO:0006508">
    <property type="term" value="P:proteolysis"/>
    <property type="evidence" value="ECO:0007669"/>
    <property type="project" value="UniProtKB-KW"/>
</dbReference>
<dbReference type="Gene3D" id="3.90.226.10">
    <property type="entry name" value="2-enoyl-CoA Hydratase, Chain A, domain 1"/>
    <property type="match status" value="1"/>
</dbReference>
<evidence type="ECO:0000256" key="3">
    <source>
        <dbReference type="ARBA" id="ARBA00022801"/>
    </source>
</evidence>
<dbReference type="Gene3D" id="6.20.330.10">
    <property type="match status" value="1"/>
</dbReference>
<dbReference type="InterPro" id="IPR001907">
    <property type="entry name" value="ClpP"/>
</dbReference>
<evidence type="ECO:0000256" key="6">
    <source>
        <dbReference type="SAM" id="Phobius"/>
    </source>
</evidence>
<dbReference type="Proteomes" id="UP001182908">
    <property type="component" value="Chromosome"/>
</dbReference>
<dbReference type="Pfam" id="PF01343">
    <property type="entry name" value="Peptidase_S49"/>
    <property type="match status" value="1"/>
</dbReference>
<evidence type="ECO:0000256" key="5">
    <source>
        <dbReference type="SAM" id="MobiDB-lite"/>
    </source>
</evidence>
<keyword evidence="6" id="KW-0472">Membrane</keyword>
<keyword evidence="9" id="KW-1185">Reference proteome</keyword>
<dbReference type="InterPro" id="IPR006034">
    <property type="entry name" value="Asparaginase/glutaminase-like"/>
</dbReference>
<keyword evidence="6" id="KW-1133">Transmembrane helix</keyword>
<dbReference type="CDD" id="cd07023">
    <property type="entry name" value="S49_Sppa_N_C"/>
    <property type="match status" value="1"/>
</dbReference>
<protein>
    <submittedName>
        <fullName evidence="8">Signal peptide peptidase SppA</fullName>
    </submittedName>
</protein>
<keyword evidence="6" id="KW-0812">Transmembrane</keyword>
<evidence type="ECO:0000256" key="1">
    <source>
        <dbReference type="ARBA" id="ARBA00008683"/>
    </source>
</evidence>
<evidence type="ECO:0000259" key="7">
    <source>
        <dbReference type="Pfam" id="PF01343"/>
    </source>
</evidence>
<dbReference type="PIRSF" id="PIRSF001220">
    <property type="entry name" value="L-ASNase_gatD"/>
    <property type="match status" value="1"/>
</dbReference>
<keyword evidence="3" id="KW-0378">Hydrolase</keyword>
<evidence type="ECO:0000256" key="4">
    <source>
        <dbReference type="ARBA" id="ARBA00022825"/>
    </source>
</evidence>
<keyword evidence="2" id="KW-0645">Protease</keyword>
<accession>A0AA51UPY2</accession>
<evidence type="ECO:0000256" key="2">
    <source>
        <dbReference type="ARBA" id="ARBA00022670"/>
    </source>
</evidence>
<dbReference type="InterPro" id="IPR047272">
    <property type="entry name" value="S49_SppA_C"/>
</dbReference>
<dbReference type="PANTHER" id="PTHR42987">
    <property type="entry name" value="PEPTIDASE S49"/>
    <property type="match status" value="1"/>
</dbReference>
<dbReference type="PANTHER" id="PTHR42987:SF4">
    <property type="entry name" value="PROTEASE SOHB-RELATED"/>
    <property type="match status" value="1"/>
</dbReference>
<dbReference type="GO" id="GO:0004252">
    <property type="term" value="F:serine-type endopeptidase activity"/>
    <property type="evidence" value="ECO:0007669"/>
    <property type="project" value="InterPro"/>
</dbReference>
<organism evidence="8 9">
    <name type="scientific">Methanolobus sediminis</name>
    <dbReference type="NCBI Taxonomy" id="3072978"/>
    <lineage>
        <taxon>Archaea</taxon>
        <taxon>Methanobacteriati</taxon>
        <taxon>Methanobacteriota</taxon>
        <taxon>Stenosarchaea group</taxon>
        <taxon>Methanomicrobia</taxon>
        <taxon>Methanosarcinales</taxon>
        <taxon>Methanosarcinaceae</taxon>
        <taxon>Methanolobus</taxon>
    </lineage>
</organism>
<evidence type="ECO:0000313" key="8">
    <source>
        <dbReference type="EMBL" id="WMW26326.1"/>
    </source>
</evidence>
<dbReference type="GO" id="GO:0004176">
    <property type="term" value="F:ATP-dependent peptidase activity"/>
    <property type="evidence" value="ECO:0007669"/>
    <property type="project" value="InterPro"/>
</dbReference>
<feature type="compositionally biased region" description="Basic and acidic residues" evidence="5">
    <location>
        <begin position="1"/>
        <end position="11"/>
    </location>
</feature>
<dbReference type="EMBL" id="CP133592">
    <property type="protein sequence ID" value="WMW26326.1"/>
    <property type="molecule type" value="Genomic_DNA"/>
</dbReference>
<evidence type="ECO:0000313" key="9">
    <source>
        <dbReference type="Proteomes" id="UP001182908"/>
    </source>
</evidence>
<dbReference type="AlphaFoldDB" id="A0AA51UPY2"/>
<comment type="similarity">
    <text evidence="1">Belongs to the peptidase S49 family.</text>
</comment>
<feature type="region of interest" description="Disordered" evidence="5">
    <location>
        <begin position="59"/>
        <end position="96"/>
    </location>
</feature>
<dbReference type="PRINTS" id="PR00127">
    <property type="entry name" value="CLPPROTEASEP"/>
</dbReference>
<dbReference type="InterPro" id="IPR002142">
    <property type="entry name" value="Peptidase_S49"/>
</dbReference>
<sequence>MNGDNSEKNTEDDSEYHLYPYSYDKNERDEVQTSVVSEEDSPVIAEVSEPVQEEVVNQVDKGTLNDTESGEPVNAAPETPVRETKAEPATRVGTGYYDPPRETPVVKKKKSRKWQYIAIVLVLLFVIGIGFAAIYQSFNGNLYSSNDKIAVIYIEGTMVTSSVPGGLGYASSEEISDNIRKALKDEDVKAIVLRINSGGGSSTAGEEAYEEVKKASESGVPVVVSMGSTAASAAYHLSSPADLIVANPSTMTGSIGTIWQFQNLSEYYDKEGVEYYIVKSGEFKDMGNAARGLSDDEKEYANKVVAEVYSNFVADVAEGRNMSISEVKSLADGRIYTGREAKELGLVDELGNFYDAIDMAADLAGIDDPTIVYMNKPTLSSLLFGSESDAAETAELVYYYEDSPFGYLT</sequence>
<reference evidence="8 9" key="1">
    <citation type="submission" date="2023-08" db="EMBL/GenBank/DDBJ databases">
        <title>Methanolobus mangrovi sp. nov. and Methanolobus sediminis sp. nov, two novel methylotrophic methanogens isolated from mangrove sediments in China.</title>
        <authorList>
            <person name="Zhou J."/>
        </authorList>
    </citation>
    <scope>NUCLEOTIDE SEQUENCE [LARGE SCALE GENOMIC DNA]</scope>
    <source>
        <strain evidence="8 9">FTZ6</strain>
    </source>
</reference>
<keyword evidence="4" id="KW-0720">Serine protease</keyword>
<dbReference type="KEGG" id="mseb:RE474_06335"/>
<name>A0AA51UPY2_9EURY</name>
<feature type="transmembrane region" description="Helical" evidence="6">
    <location>
        <begin position="116"/>
        <end position="135"/>
    </location>
</feature>
<dbReference type="PIRSF" id="PIRSF500176">
    <property type="entry name" value="L_ASNase"/>
    <property type="match status" value="1"/>
</dbReference>
<feature type="domain" description="Peptidase S49" evidence="7">
    <location>
        <begin position="216"/>
        <end position="366"/>
    </location>
</feature>
<proteinExistence type="inferred from homology"/>
<dbReference type="GeneID" id="84232318"/>
<feature type="region of interest" description="Disordered" evidence="5">
    <location>
        <begin position="1"/>
        <end position="43"/>
    </location>
</feature>